<dbReference type="HOGENOM" id="CLU_2632230_0_0_3"/>
<sequence>MELRSRPILPGLRITICKSNLKWIQKIMAFQFNQLDKITDIDRGIEVLEEEYIPALIETFTDSPEGQAYLAAHPEEE</sequence>
<proteinExistence type="predicted"/>
<dbReference type="EMBL" id="CP001344">
    <property type="protein sequence ID" value="ACL47078.1"/>
    <property type="molecule type" value="Genomic_DNA"/>
</dbReference>
<dbReference type="STRING" id="395961.Cyan7425_4773"/>
<name>B8HM71_CYAP4</name>
<protein>
    <submittedName>
        <fullName evidence="1">Uncharacterized protein</fullName>
    </submittedName>
</protein>
<accession>B8HM71</accession>
<dbReference type="KEGG" id="cyn:Cyan7425_4773"/>
<dbReference type="AlphaFoldDB" id="B8HM71"/>
<reference evidence="1" key="1">
    <citation type="submission" date="2009-01" db="EMBL/GenBank/DDBJ databases">
        <title>Complete sequence of chromosome Cyanothece sp. PCC 7425.</title>
        <authorList>
            <consortium name="US DOE Joint Genome Institute"/>
            <person name="Lucas S."/>
            <person name="Copeland A."/>
            <person name="Lapidus A."/>
            <person name="Glavina del Rio T."/>
            <person name="Dalin E."/>
            <person name="Tice H."/>
            <person name="Bruce D."/>
            <person name="Goodwin L."/>
            <person name="Pitluck S."/>
            <person name="Sims D."/>
            <person name="Meineke L."/>
            <person name="Brettin T."/>
            <person name="Detter J.C."/>
            <person name="Han C."/>
            <person name="Larimer F."/>
            <person name="Land M."/>
            <person name="Hauser L."/>
            <person name="Kyrpides N."/>
            <person name="Ovchinnikova G."/>
            <person name="Liberton M."/>
            <person name="Stoeckel J."/>
            <person name="Banerjee A."/>
            <person name="Singh A."/>
            <person name="Page L."/>
            <person name="Sato H."/>
            <person name="Zhao L."/>
            <person name="Sherman L."/>
            <person name="Pakrasi H."/>
            <person name="Richardson P."/>
        </authorList>
    </citation>
    <scope>NUCLEOTIDE SEQUENCE</scope>
    <source>
        <strain evidence="1">PCC 7425</strain>
    </source>
</reference>
<organism evidence="1">
    <name type="scientific">Cyanothece sp. (strain PCC 7425 / ATCC 29141)</name>
    <dbReference type="NCBI Taxonomy" id="395961"/>
    <lineage>
        <taxon>Bacteria</taxon>
        <taxon>Bacillati</taxon>
        <taxon>Cyanobacteriota</taxon>
        <taxon>Cyanophyceae</taxon>
        <taxon>Gomontiellales</taxon>
        <taxon>Cyanothecaceae</taxon>
        <taxon>Cyanothece</taxon>
    </lineage>
</organism>
<evidence type="ECO:0000313" key="1">
    <source>
        <dbReference type="EMBL" id="ACL47078.1"/>
    </source>
</evidence>
<gene>
    <name evidence="1" type="ordered locus">Cyan7425_4773</name>
</gene>